<dbReference type="KEGG" id="sno:Snov_0242"/>
<evidence type="ECO:0000313" key="2">
    <source>
        <dbReference type="EMBL" id="ADH87577.1"/>
    </source>
</evidence>
<dbReference type="AlphaFoldDB" id="D7A1W1"/>
<dbReference type="STRING" id="639283.Snov_0242"/>
<organism evidence="2 3">
    <name type="scientific">Ancylobacter novellus (strain ATCC 8093 / DSM 506 / JCM 20403 / CCM 1077 / IAM 12100 / NBRC 12443 / NCIMB 10456)</name>
    <name type="common">Starkeya novella</name>
    <dbReference type="NCBI Taxonomy" id="639283"/>
    <lineage>
        <taxon>Bacteria</taxon>
        <taxon>Pseudomonadati</taxon>
        <taxon>Pseudomonadota</taxon>
        <taxon>Alphaproteobacteria</taxon>
        <taxon>Hyphomicrobiales</taxon>
        <taxon>Xanthobacteraceae</taxon>
        <taxon>Ancylobacter</taxon>
    </lineage>
</organism>
<reference evidence="2 3" key="1">
    <citation type="journal article" date="2012" name="Stand. Genomic Sci.">
        <title>Complete genome sequence of the facultatively chemolithoautotrophic and methylotrophic alpha Proteobacterium Starkeya novella type strain (ATCC 8093(T)).</title>
        <authorList>
            <person name="Kappler U."/>
            <person name="Davenport K."/>
            <person name="Beatson S."/>
            <person name="Lucas S."/>
            <person name="Lapidus A."/>
            <person name="Copeland A."/>
            <person name="Berry K.W."/>
            <person name="Glavina Del Rio T."/>
            <person name="Hammon N."/>
            <person name="Dalin E."/>
            <person name="Tice H."/>
            <person name="Pitluck S."/>
            <person name="Richardson P."/>
            <person name="Bruce D."/>
            <person name="Goodwin L.A."/>
            <person name="Han C."/>
            <person name="Tapia R."/>
            <person name="Detter J.C."/>
            <person name="Chang Y.J."/>
            <person name="Jeffries C.D."/>
            <person name="Land M."/>
            <person name="Hauser L."/>
            <person name="Kyrpides N.C."/>
            <person name="Goker M."/>
            <person name="Ivanova N."/>
            <person name="Klenk H.P."/>
            <person name="Woyke T."/>
        </authorList>
    </citation>
    <scope>NUCLEOTIDE SEQUENCE [LARGE SCALE GENOMIC DNA]</scope>
    <source>
        <strain evidence="3">ATCC 8093 / DSM 506 / JCM 20403 / CCM 1077 / IAM 12100 / NBRC 12443 / NCIMB 10456</strain>
    </source>
</reference>
<evidence type="ECO:0000313" key="3">
    <source>
        <dbReference type="Proteomes" id="UP000006633"/>
    </source>
</evidence>
<dbReference type="Proteomes" id="UP000006633">
    <property type="component" value="Chromosome"/>
</dbReference>
<dbReference type="InterPro" id="IPR010466">
    <property type="entry name" value="DUF1058"/>
</dbReference>
<sequence>MDGLRGRAKLRNWAFGLAAGLLVAGLAAGTLGHAQEEPASGESPGASSGASSGDSSGEAPGAANGPTGRASGLPVPRFVSLKADKVNVRSGPTRDHAVAWVFTRAGLPVEITAEFETWRRIRDSDGAEGWVYHSMLSGRRTALVSPWKAGEPTPLYADPDKSSAVKAKLEPGVLGKVEHCDGKWCRFFENGFDGFVAQERLWGVYPGEKIE</sequence>
<protein>
    <recommendedName>
        <fullName evidence="4">SH3b domain-containing protein</fullName>
    </recommendedName>
</protein>
<dbReference type="EMBL" id="CP002026">
    <property type="protein sequence ID" value="ADH87577.1"/>
    <property type="molecule type" value="Genomic_DNA"/>
</dbReference>
<feature type="compositionally biased region" description="Low complexity" evidence="1">
    <location>
        <begin position="33"/>
        <end position="63"/>
    </location>
</feature>
<evidence type="ECO:0000256" key="1">
    <source>
        <dbReference type="SAM" id="MobiDB-lite"/>
    </source>
</evidence>
<accession>D7A1W1</accession>
<dbReference type="Pfam" id="PF06347">
    <property type="entry name" value="SH3_4"/>
    <property type="match status" value="2"/>
</dbReference>
<dbReference type="HOGENOM" id="CLU_086360_1_0_5"/>
<evidence type="ECO:0008006" key="4">
    <source>
        <dbReference type="Google" id="ProtNLM"/>
    </source>
</evidence>
<proteinExistence type="predicted"/>
<dbReference type="Gene3D" id="2.30.30.40">
    <property type="entry name" value="SH3 Domains"/>
    <property type="match status" value="1"/>
</dbReference>
<keyword evidence="3" id="KW-1185">Reference proteome</keyword>
<feature type="region of interest" description="Disordered" evidence="1">
    <location>
        <begin position="33"/>
        <end position="74"/>
    </location>
</feature>
<name>D7A1W1_ANCN5</name>
<gene>
    <name evidence="2" type="ordered locus">Snov_0242</name>
</gene>
<dbReference type="eggNOG" id="COG3807">
    <property type="taxonomic scope" value="Bacteria"/>
</dbReference>